<dbReference type="GO" id="GO:0007165">
    <property type="term" value="P:signal transduction"/>
    <property type="evidence" value="ECO:0007669"/>
    <property type="project" value="InterPro"/>
</dbReference>
<evidence type="ECO:0000313" key="6">
    <source>
        <dbReference type="Proteomes" id="UP000327157"/>
    </source>
</evidence>
<evidence type="ECO:0000313" key="5">
    <source>
        <dbReference type="EMBL" id="KAB2596593.1"/>
    </source>
</evidence>
<dbReference type="InterPro" id="IPR035897">
    <property type="entry name" value="Toll_tir_struct_dom_sf"/>
</dbReference>
<dbReference type="Proteomes" id="UP000327157">
    <property type="component" value="Chromosome 7"/>
</dbReference>
<dbReference type="Pfam" id="PF23286">
    <property type="entry name" value="LRR_13"/>
    <property type="match status" value="1"/>
</dbReference>
<dbReference type="SMART" id="SM00255">
    <property type="entry name" value="TIR"/>
    <property type="match status" value="1"/>
</dbReference>
<dbReference type="GO" id="GO:0006952">
    <property type="term" value="P:defense response"/>
    <property type="evidence" value="ECO:0007669"/>
    <property type="project" value="InterPro"/>
</dbReference>
<dbReference type="SUPFAM" id="SSF52058">
    <property type="entry name" value="L domain-like"/>
    <property type="match status" value="1"/>
</dbReference>
<dbReference type="InterPro" id="IPR027417">
    <property type="entry name" value="P-loop_NTPase"/>
</dbReference>
<dbReference type="InterPro" id="IPR058546">
    <property type="entry name" value="RPS4B/Roq1-like_LRR"/>
</dbReference>
<dbReference type="Gene3D" id="1.10.8.430">
    <property type="entry name" value="Helical domain of apoptotic protease-activating factors"/>
    <property type="match status" value="1"/>
</dbReference>
<dbReference type="SUPFAM" id="SSF52200">
    <property type="entry name" value="Toll/Interleukin receptor TIR domain"/>
    <property type="match status" value="1"/>
</dbReference>
<dbReference type="PROSITE" id="PS50104">
    <property type="entry name" value="TIR"/>
    <property type="match status" value="1"/>
</dbReference>
<organism evidence="5 6">
    <name type="scientific">Pyrus ussuriensis x Pyrus communis</name>
    <dbReference type="NCBI Taxonomy" id="2448454"/>
    <lineage>
        <taxon>Eukaryota</taxon>
        <taxon>Viridiplantae</taxon>
        <taxon>Streptophyta</taxon>
        <taxon>Embryophyta</taxon>
        <taxon>Tracheophyta</taxon>
        <taxon>Spermatophyta</taxon>
        <taxon>Magnoliopsida</taxon>
        <taxon>eudicotyledons</taxon>
        <taxon>Gunneridae</taxon>
        <taxon>Pentapetalae</taxon>
        <taxon>rosids</taxon>
        <taxon>fabids</taxon>
        <taxon>Rosales</taxon>
        <taxon>Rosaceae</taxon>
        <taxon>Amygdaloideae</taxon>
        <taxon>Maleae</taxon>
        <taxon>Pyrus</taxon>
    </lineage>
</organism>
<evidence type="ECO:0000256" key="1">
    <source>
        <dbReference type="ARBA" id="ARBA00022614"/>
    </source>
</evidence>
<name>A0A5N5F1J9_9ROSA</name>
<dbReference type="OrthoDB" id="2018313at2759"/>
<dbReference type="InterPro" id="IPR058192">
    <property type="entry name" value="WHD_ROQ1-like"/>
</dbReference>
<dbReference type="Gene3D" id="3.80.10.10">
    <property type="entry name" value="Ribonuclease Inhibitor"/>
    <property type="match status" value="2"/>
</dbReference>
<dbReference type="Gene3D" id="3.40.50.300">
    <property type="entry name" value="P-loop containing nucleotide triphosphate hydrolases"/>
    <property type="match status" value="1"/>
</dbReference>
<dbReference type="Pfam" id="PF01582">
    <property type="entry name" value="TIR"/>
    <property type="match status" value="1"/>
</dbReference>
<comment type="caution">
    <text evidence="5">The sequence shown here is derived from an EMBL/GenBank/DDBJ whole genome shotgun (WGS) entry which is preliminary data.</text>
</comment>
<reference evidence="5 6" key="1">
    <citation type="submission" date="2019-09" db="EMBL/GenBank/DDBJ databases">
        <authorList>
            <person name="Ou C."/>
        </authorList>
    </citation>
    <scope>NUCLEOTIDE SEQUENCE [LARGE SCALE GENOMIC DNA]</scope>
    <source>
        <strain evidence="5">S2</strain>
        <tissue evidence="5">Leaf</tissue>
    </source>
</reference>
<dbReference type="InterPro" id="IPR032675">
    <property type="entry name" value="LRR_dom_sf"/>
</dbReference>
<gene>
    <name evidence="5" type="ORF">D8674_032043</name>
</gene>
<dbReference type="Pfam" id="PF07725">
    <property type="entry name" value="LRR_3"/>
    <property type="match status" value="1"/>
</dbReference>
<evidence type="ECO:0000259" key="4">
    <source>
        <dbReference type="PROSITE" id="PS50104"/>
    </source>
</evidence>
<proteinExistence type="predicted"/>
<dbReference type="InterPro" id="IPR002182">
    <property type="entry name" value="NB-ARC"/>
</dbReference>
<dbReference type="InterPro" id="IPR011713">
    <property type="entry name" value="Leu-rich_rpt_3"/>
</dbReference>
<evidence type="ECO:0000256" key="2">
    <source>
        <dbReference type="ARBA" id="ARBA00022737"/>
    </source>
</evidence>
<evidence type="ECO:0000256" key="3">
    <source>
        <dbReference type="ARBA" id="ARBA00022821"/>
    </source>
</evidence>
<dbReference type="Pfam" id="PF23282">
    <property type="entry name" value="WHD_ROQ1"/>
    <property type="match status" value="1"/>
</dbReference>
<dbReference type="Pfam" id="PF00931">
    <property type="entry name" value="NB-ARC"/>
    <property type="match status" value="1"/>
</dbReference>
<keyword evidence="1" id="KW-0433">Leucine-rich repeat</keyword>
<feature type="domain" description="TIR" evidence="4">
    <location>
        <begin position="97"/>
        <end position="247"/>
    </location>
</feature>
<dbReference type="EMBL" id="SMOL01000781">
    <property type="protein sequence ID" value="KAB2596593.1"/>
    <property type="molecule type" value="Genomic_DNA"/>
</dbReference>
<dbReference type="GO" id="GO:0043531">
    <property type="term" value="F:ADP binding"/>
    <property type="evidence" value="ECO:0007669"/>
    <property type="project" value="InterPro"/>
</dbReference>
<dbReference type="PANTHER" id="PTHR11017:SF362">
    <property type="entry name" value="TIR DOMAIN-CONTAINING PROTEIN"/>
    <property type="match status" value="1"/>
</dbReference>
<dbReference type="SUPFAM" id="SSF52540">
    <property type="entry name" value="P-loop containing nucleoside triphosphate hydrolases"/>
    <property type="match status" value="1"/>
</dbReference>
<keyword evidence="2" id="KW-0677">Repeat</keyword>
<dbReference type="InterPro" id="IPR000157">
    <property type="entry name" value="TIR_dom"/>
</dbReference>
<dbReference type="AlphaFoldDB" id="A0A5N5F1J9"/>
<dbReference type="InterPro" id="IPR044974">
    <property type="entry name" value="Disease_R_plants"/>
</dbReference>
<dbReference type="PRINTS" id="PR00364">
    <property type="entry name" value="DISEASERSIST"/>
</dbReference>
<accession>A0A5N5F1J9</accession>
<reference evidence="5 6" key="3">
    <citation type="submission" date="2019-11" db="EMBL/GenBank/DDBJ databases">
        <title>A de novo genome assembly of a pear dwarfing rootstock.</title>
        <authorList>
            <person name="Wang F."/>
            <person name="Wang J."/>
            <person name="Li S."/>
            <person name="Zhang Y."/>
            <person name="Fang M."/>
            <person name="Ma L."/>
            <person name="Zhao Y."/>
            <person name="Jiang S."/>
        </authorList>
    </citation>
    <scope>NUCLEOTIDE SEQUENCE [LARGE SCALE GENOMIC DNA]</scope>
    <source>
        <strain evidence="5">S2</strain>
        <tissue evidence="5">Leaf</tissue>
    </source>
</reference>
<protein>
    <submittedName>
        <fullName evidence="5">TMV resistance protein N-like</fullName>
    </submittedName>
</protein>
<dbReference type="Gene3D" id="3.40.50.10140">
    <property type="entry name" value="Toll/interleukin-1 receptor homology (TIR) domain"/>
    <property type="match status" value="1"/>
</dbReference>
<sequence length="1070" mass="120517">MLMNGADCLMLMGPSRTRTRLVYLPDTAINLATLQWPTLCGCSKLSTLPEHLWYLRHLDVDRTGIHQDNNQGPTVPPQNSDVAELWAIWPKSVSTVYKEETCKEHKSQQNIGEDTRKIFVSHLYKALVQNSINTFIDAEKLRKGYDLSQLLSAINGSRLSIVVFSQNYASSTWCLKELVQILECMDTQEQIVVFSKHEQDSNTGMEELWSWRSALTRAANLSGWDSRDYKDDAKLVEDIVQDIFKKLINISSSEKNGLVGMDPHLQKMDLLLCPRVDDVRLVGIWGMGGIGKTTIARAVYDKIKHQFDASCFLENVKGRFPAVDAGEAPVNMQAELLSSITNNKVGSSDILSYGFQVMLERLGKKKLLLVLDNVDNSAQIEALIGKQPSFGGKSRIIITTRDKQSLSRVGEIYEPELLKDDEALELFKQYAFSTKQPTGEYNDLSSHFIKYAQGLPLALKVLGAFLDNKSVLVWKDELKKIKRNPHEGIQKVLRTSFDGLDSLQKEIFLDIACFFKQMKKDYATRIMEGCGFHPHTGLDVLVGRALVAISSDGILEMHDLLEEMGCEIVRQESIKEPGRRSRLWNNEDVRHVLTHNTATEAVESIVVGWPDSDNVVQLDTTISKMTELRLLRVHSYYDQRECKDLKFLSEKLSCLFWHKCPLNSLSSNFNPENLVDLDMQYSRVEHLWKGTKSLEKLKVINLRGSHRLMETPDFTKAKNLEKLILEGCTSLHEVHLSISALEKLVLLDLSWCNNLYTFASSICMKSLETLNLSFCSNIEKFPDIPEVMENLSELYLQGDMKDPSWLGLNGIAIVELPSLIYKLTGLVTLTLRYCKYFKGLSSRICQLKSLSYLSLSGCTEFSVFPDIVENMEQLTGLDLDRTSIRELPPSIERLRGLVSLNLRNCKSFVYLPDSTCNLLNLEWLTLNGCSKLSRLPEDLWYLKRLDVMGTGIHKDNNHGPTGSHPKLQFFSTLGELAQFRGTAPLSNVVDSSCEEKEAVGVGASLNDPEESSYVEGKEEEAVAVGAVLSDLEELSHKEEKEEGEKKAVAPSRRGGRIWCCICGDLGTKTT</sequence>
<keyword evidence="3" id="KW-0611">Plant defense</keyword>
<keyword evidence="6" id="KW-1185">Reference proteome</keyword>
<dbReference type="InterPro" id="IPR042197">
    <property type="entry name" value="Apaf_helical"/>
</dbReference>
<reference evidence="6" key="2">
    <citation type="submission" date="2019-10" db="EMBL/GenBank/DDBJ databases">
        <title>A de novo genome assembly of a pear dwarfing rootstock.</title>
        <authorList>
            <person name="Wang F."/>
            <person name="Wang J."/>
            <person name="Li S."/>
            <person name="Zhang Y."/>
            <person name="Fang M."/>
            <person name="Ma L."/>
            <person name="Zhao Y."/>
            <person name="Jiang S."/>
        </authorList>
    </citation>
    <scope>NUCLEOTIDE SEQUENCE [LARGE SCALE GENOMIC DNA]</scope>
</reference>
<dbReference type="PANTHER" id="PTHR11017">
    <property type="entry name" value="LEUCINE-RICH REPEAT-CONTAINING PROTEIN"/>
    <property type="match status" value="1"/>
</dbReference>